<name>A0ABU1ZQ87_9BURK</name>
<sequence>MKYYQMSDKVLLENWDGTESVGLYMRSHALMQTKTGDVFVDYTDSDVGAPFEGALICDLDDEDSNGIFPTFFRSPALIGTKAFYQDLLEIGIRNIEVHPVIIHDRTNHRTIEDYVLLNVIGRVPCEAMDDLVVDTGKLGQLELFLVHEDTNCILVSERVYRHLINKGYTDIFFEEVKQM</sequence>
<dbReference type="RefSeq" id="WP_310344142.1">
    <property type="nucleotide sequence ID" value="NZ_JAVDXO010000007.1"/>
</dbReference>
<proteinExistence type="predicted"/>
<reference evidence="1 2" key="1">
    <citation type="submission" date="2023-07" db="EMBL/GenBank/DDBJ databases">
        <title>Sorghum-associated microbial communities from plants grown in Nebraska, USA.</title>
        <authorList>
            <person name="Schachtman D."/>
        </authorList>
    </citation>
    <scope>NUCLEOTIDE SEQUENCE [LARGE SCALE GENOMIC DNA]</scope>
    <source>
        <strain evidence="1 2">BE308</strain>
    </source>
</reference>
<evidence type="ECO:0000313" key="2">
    <source>
        <dbReference type="Proteomes" id="UP001268089"/>
    </source>
</evidence>
<dbReference type="EMBL" id="JAVDXO010000007">
    <property type="protein sequence ID" value="MDR7307695.1"/>
    <property type="molecule type" value="Genomic_DNA"/>
</dbReference>
<gene>
    <name evidence="1" type="ORF">J2X15_002999</name>
</gene>
<evidence type="ECO:0000313" key="1">
    <source>
        <dbReference type="EMBL" id="MDR7307695.1"/>
    </source>
</evidence>
<protein>
    <submittedName>
        <fullName evidence="1">Uncharacterized protein</fullName>
    </submittedName>
</protein>
<comment type="caution">
    <text evidence="1">The sequence shown here is derived from an EMBL/GenBank/DDBJ whole genome shotgun (WGS) entry which is preliminary data.</text>
</comment>
<dbReference type="Proteomes" id="UP001268089">
    <property type="component" value="Unassembled WGS sequence"/>
</dbReference>
<organism evidence="1 2">
    <name type="scientific">Rhodoferax saidenbachensis</name>
    <dbReference type="NCBI Taxonomy" id="1484693"/>
    <lineage>
        <taxon>Bacteria</taxon>
        <taxon>Pseudomonadati</taxon>
        <taxon>Pseudomonadota</taxon>
        <taxon>Betaproteobacteria</taxon>
        <taxon>Burkholderiales</taxon>
        <taxon>Comamonadaceae</taxon>
        <taxon>Rhodoferax</taxon>
    </lineage>
</organism>
<keyword evidence="2" id="KW-1185">Reference proteome</keyword>
<accession>A0ABU1ZQ87</accession>